<feature type="compositionally biased region" description="Basic and acidic residues" evidence="1">
    <location>
        <begin position="110"/>
        <end position="119"/>
    </location>
</feature>
<evidence type="ECO:0000313" key="3">
    <source>
        <dbReference type="Proteomes" id="UP001497516"/>
    </source>
</evidence>
<feature type="region of interest" description="Disordered" evidence="1">
    <location>
        <begin position="38"/>
        <end position="61"/>
    </location>
</feature>
<evidence type="ECO:0000256" key="1">
    <source>
        <dbReference type="SAM" id="MobiDB-lite"/>
    </source>
</evidence>
<gene>
    <name evidence="2" type="ORF">LTRI10_LOCUS29696</name>
</gene>
<dbReference type="EMBL" id="OZ034818">
    <property type="protein sequence ID" value="CAL1388793.1"/>
    <property type="molecule type" value="Genomic_DNA"/>
</dbReference>
<accession>A0AAV2ET45</accession>
<feature type="compositionally biased region" description="Acidic residues" evidence="1">
    <location>
        <begin position="73"/>
        <end position="96"/>
    </location>
</feature>
<protein>
    <submittedName>
        <fullName evidence="2">Uncharacterized protein</fullName>
    </submittedName>
</protein>
<sequence>MNLDVDFDVRVISGVDKASSEAGQMERVRAYPPKRRGVSAIRHWPPNCGPRRDELVAGSGGETTTMVTVGESLLEEEEEPEECDCCEFEDGEEDDGGGGRRQDSGGNIDDGEKVRRSLL</sequence>
<reference evidence="2 3" key="1">
    <citation type="submission" date="2024-04" db="EMBL/GenBank/DDBJ databases">
        <authorList>
            <person name="Fracassetti M."/>
        </authorList>
    </citation>
    <scope>NUCLEOTIDE SEQUENCE [LARGE SCALE GENOMIC DNA]</scope>
</reference>
<evidence type="ECO:0000313" key="2">
    <source>
        <dbReference type="EMBL" id="CAL1388793.1"/>
    </source>
</evidence>
<proteinExistence type="predicted"/>
<organism evidence="2 3">
    <name type="scientific">Linum trigynum</name>
    <dbReference type="NCBI Taxonomy" id="586398"/>
    <lineage>
        <taxon>Eukaryota</taxon>
        <taxon>Viridiplantae</taxon>
        <taxon>Streptophyta</taxon>
        <taxon>Embryophyta</taxon>
        <taxon>Tracheophyta</taxon>
        <taxon>Spermatophyta</taxon>
        <taxon>Magnoliopsida</taxon>
        <taxon>eudicotyledons</taxon>
        <taxon>Gunneridae</taxon>
        <taxon>Pentapetalae</taxon>
        <taxon>rosids</taxon>
        <taxon>fabids</taxon>
        <taxon>Malpighiales</taxon>
        <taxon>Linaceae</taxon>
        <taxon>Linum</taxon>
    </lineage>
</organism>
<name>A0AAV2ET45_9ROSI</name>
<feature type="region of interest" description="Disordered" evidence="1">
    <location>
        <begin position="73"/>
        <end position="119"/>
    </location>
</feature>
<dbReference type="AlphaFoldDB" id="A0AAV2ET45"/>
<keyword evidence="3" id="KW-1185">Reference proteome</keyword>
<dbReference type="Proteomes" id="UP001497516">
    <property type="component" value="Chromosome 5"/>
</dbReference>